<organism evidence="1 2">
    <name type="scientific">Penicillium subrubescens</name>
    <dbReference type="NCBI Taxonomy" id="1316194"/>
    <lineage>
        <taxon>Eukaryota</taxon>
        <taxon>Fungi</taxon>
        <taxon>Dikarya</taxon>
        <taxon>Ascomycota</taxon>
        <taxon>Pezizomycotina</taxon>
        <taxon>Eurotiomycetes</taxon>
        <taxon>Eurotiomycetidae</taxon>
        <taxon>Eurotiales</taxon>
        <taxon>Aspergillaceae</taxon>
        <taxon>Penicillium</taxon>
    </lineage>
</organism>
<name>A0A1Q5TME0_9EURO</name>
<keyword evidence="2" id="KW-1185">Reference proteome</keyword>
<comment type="caution">
    <text evidence="1">The sequence shown here is derived from an EMBL/GenBank/DDBJ whole genome shotgun (WGS) entry which is preliminary data.</text>
</comment>
<proteinExistence type="predicted"/>
<evidence type="ECO:0000313" key="1">
    <source>
        <dbReference type="EMBL" id="OKP01384.1"/>
    </source>
</evidence>
<dbReference type="STRING" id="1316194.A0A1Q5TME0"/>
<sequence>MGAVGYHSNLQRLILHSVENDKKERKILDADDIMYLDEQCPKLQFLEIDIRRKDEWPEEIIDALTEGFDNLRQLRLHVGLEIYEKTRANPRAKLEPTLNLVSAHEFGQTFFRQRKSLTKLELIALKTGEKLRHYPEVAPDYTHEENRVSRMFHIWPSQCLNSGFEIKDMDVEVDDF</sequence>
<gene>
    <name evidence="1" type="ORF">PENSUB_7374</name>
</gene>
<dbReference type="EMBL" id="MNBE01000639">
    <property type="protein sequence ID" value="OKP01384.1"/>
    <property type="molecule type" value="Genomic_DNA"/>
</dbReference>
<accession>A0A1Q5TME0</accession>
<protein>
    <submittedName>
        <fullName evidence="1">Uncharacterized protein</fullName>
    </submittedName>
</protein>
<evidence type="ECO:0000313" key="2">
    <source>
        <dbReference type="Proteomes" id="UP000186955"/>
    </source>
</evidence>
<dbReference type="AlphaFoldDB" id="A0A1Q5TME0"/>
<reference evidence="1 2" key="1">
    <citation type="submission" date="2016-10" db="EMBL/GenBank/DDBJ databases">
        <title>Genome sequence of the ascomycete fungus Penicillium subrubescens.</title>
        <authorList>
            <person name="De Vries R.P."/>
            <person name="Peng M."/>
            <person name="Dilokpimol A."/>
            <person name="Hilden K."/>
            <person name="Makela M.R."/>
            <person name="Grigoriev I."/>
            <person name="Riley R."/>
            <person name="Granchi Z."/>
        </authorList>
    </citation>
    <scope>NUCLEOTIDE SEQUENCE [LARGE SCALE GENOMIC DNA]</scope>
    <source>
        <strain evidence="1 2">CBS 132785</strain>
    </source>
</reference>
<dbReference type="Proteomes" id="UP000186955">
    <property type="component" value="Unassembled WGS sequence"/>
</dbReference>